<evidence type="ECO:0000313" key="2">
    <source>
        <dbReference type="Proteomes" id="UP000670092"/>
    </source>
</evidence>
<dbReference type="Proteomes" id="UP000670092">
    <property type="component" value="Unassembled WGS sequence"/>
</dbReference>
<comment type="caution">
    <text evidence="1">The sequence shown here is derived from an EMBL/GenBank/DDBJ whole genome shotgun (WGS) entry which is preliminary data.</text>
</comment>
<dbReference type="VEuPathDB" id="FungiDB:I7I52_06118"/>
<sequence>MMKSCVYHMKHRIELKVLSKGDIWSLLAVLFGRGSDCRPWSPRFQHAIFKCNRDGGWLELFEAKGMMIWRAQIFEIGCELV</sequence>
<accession>A0A8H7YT84</accession>
<evidence type="ECO:0000313" key="1">
    <source>
        <dbReference type="EMBL" id="KAG5295737.1"/>
    </source>
</evidence>
<reference evidence="1 2" key="1">
    <citation type="submission" date="2021-01" db="EMBL/GenBank/DDBJ databases">
        <title>Chromosome-level genome assembly of a human fungal pathogen reveals clustering of transcriptionally co-regulated genes.</title>
        <authorList>
            <person name="Voorhies M."/>
            <person name="Cohen S."/>
            <person name="Shea T.P."/>
            <person name="Petrus S."/>
            <person name="Munoz J.F."/>
            <person name="Poplawski S."/>
            <person name="Goldman W.E."/>
            <person name="Michael T."/>
            <person name="Cuomo C.A."/>
            <person name="Sil A."/>
            <person name="Beyhan S."/>
        </authorList>
    </citation>
    <scope>NUCLEOTIDE SEQUENCE [LARGE SCALE GENOMIC DNA]</scope>
    <source>
        <strain evidence="1 2">G184AR</strain>
    </source>
</reference>
<dbReference type="EMBL" id="JAEVHI010000003">
    <property type="protein sequence ID" value="KAG5295737.1"/>
    <property type="molecule type" value="Genomic_DNA"/>
</dbReference>
<organism evidence="1 2">
    <name type="scientific">Ajellomyces capsulatus</name>
    <name type="common">Darling's disease fungus</name>
    <name type="synonym">Histoplasma capsulatum</name>
    <dbReference type="NCBI Taxonomy" id="5037"/>
    <lineage>
        <taxon>Eukaryota</taxon>
        <taxon>Fungi</taxon>
        <taxon>Dikarya</taxon>
        <taxon>Ascomycota</taxon>
        <taxon>Pezizomycotina</taxon>
        <taxon>Eurotiomycetes</taxon>
        <taxon>Eurotiomycetidae</taxon>
        <taxon>Onygenales</taxon>
        <taxon>Ajellomycetaceae</taxon>
        <taxon>Histoplasma</taxon>
    </lineage>
</organism>
<name>A0A8H7YT84_AJECA</name>
<protein>
    <submittedName>
        <fullName evidence="1">Uncharacterized protein</fullName>
    </submittedName>
</protein>
<gene>
    <name evidence="1" type="ORF">I7I52_06118</name>
</gene>
<dbReference type="AlphaFoldDB" id="A0A8H7YT84"/>
<proteinExistence type="predicted"/>